<dbReference type="RefSeq" id="WP_207339698.1">
    <property type="nucleotide sequence ID" value="NZ_CP074405.1"/>
</dbReference>
<accession>A0ABX8D3U0</accession>
<organism evidence="15 16">
    <name type="scientific">Cellulomonas wangleii</name>
    <dbReference type="NCBI Taxonomy" id="2816956"/>
    <lineage>
        <taxon>Bacteria</taxon>
        <taxon>Bacillati</taxon>
        <taxon>Actinomycetota</taxon>
        <taxon>Actinomycetes</taxon>
        <taxon>Micrococcales</taxon>
        <taxon>Cellulomonadaceae</taxon>
        <taxon>Cellulomonas</taxon>
    </lineage>
</organism>
<dbReference type="Gene3D" id="3.30.565.10">
    <property type="entry name" value="Histidine kinase-like ATPase, C-terminal domain"/>
    <property type="match status" value="1"/>
</dbReference>
<dbReference type="InterPro" id="IPR005467">
    <property type="entry name" value="His_kinase_dom"/>
</dbReference>
<evidence type="ECO:0000256" key="7">
    <source>
        <dbReference type="ARBA" id="ARBA00022777"/>
    </source>
</evidence>
<dbReference type="InterPro" id="IPR004358">
    <property type="entry name" value="Sig_transdc_His_kin-like_C"/>
</dbReference>
<feature type="domain" description="HAMP" evidence="14">
    <location>
        <begin position="72"/>
        <end position="125"/>
    </location>
</feature>
<dbReference type="PANTHER" id="PTHR45436">
    <property type="entry name" value="SENSOR HISTIDINE KINASE YKOH"/>
    <property type="match status" value="1"/>
</dbReference>
<evidence type="ECO:0000256" key="11">
    <source>
        <dbReference type="SAM" id="MobiDB-lite"/>
    </source>
</evidence>
<dbReference type="Pfam" id="PF00512">
    <property type="entry name" value="HisKA"/>
    <property type="match status" value="1"/>
</dbReference>
<dbReference type="InterPro" id="IPR036097">
    <property type="entry name" value="HisK_dim/P_sf"/>
</dbReference>
<dbReference type="PANTHER" id="PTHR45436:SF5">
    <property type="entry name" value="SENSOR HISTIDINE KINASE TRCS"/>
    <property type="match status" value="1"/>
</dbReference>
<keyword evidence="10 12" id="KW-0472">Membrane</keyword>
<evidence type="ECO:0000256" key="1">
    <source>
        <dbReference type="ARBA" id="ARBA00000085"/>
    </source>
</evidence>
<dbReference type="GO" id="GO:0016301">
    <property type="term" value="F:kinase activity"/>
    <property type="evidence" value="ECO:0007669"/>
    <property type="project" value="UniProtKB-KW"/>
</dbReference>
<dbReference type="SMART" id="SM00304">
    <property type="entry name" value="HAMP"/>
    <property type="match status" value="1"/>
</dbReference>
<reference evidence="15 16" key="1">
    <citation type="submission" date="2021-05" db="EMBL/GenBank/DDBJ databases">
        <title>Novel species in genus Cellulomonas.</title>
        <authorList>
            <person name="Zhang G."/>
        </authorList>
    </citation>
    <scope>NUCLEOTIDE SEQUENCE [LARGE SCALE GENOMIC DNA]</scope>
    <source>
        <strain evidence="16">zg-ZUI222</strain>
    </source>
</reference>
<dbReference type="SUPFAM" id="SSF55874">
    <property type="entry name" value="ATPase domain of HSP90 chaperone/DNA topoisomerase II/histidine kinase"/>
    <property type="match status" value="1"/>
</dbReference>
<comment type="catalytic activity">
    <reaction evidence="1">
        <text>ATP + protein L-histidine = ADP + protein N-phospho-L-histidine.</text>
        <dbReference type="EC" id="2.7.13.3"/>
    </reaction>
</comment>
<dbReference type="Proteomes" id="UP000677804">
    <property type="component" value="Chromosome"/>
</dbReference>
<keyword evidence="6 12" id="KW-0812">Transmembrane</keyword>
<dbReference type="CDD" id="cd00082">
    <property type="entry name" value="HisKA"/>
    <property type="match status" value="1"/>
</dbReference>
<evidence type="ECO:0000256" key="4">
    <source>
        <dbReference type="ARBA" id="ARBA00022553"/>
    </source>
</evidence>
<dbReference type="Gene3D" id="6.10.340.10">
    <property type="match status" value="1"/>
</dbReference>
<dbReference type="PROSITE" id="PS50109">
    <property type="entry name" value="HIS_KIN"/>
    <property type="match status" value="1"/>
</dbReference>
<dbReference type="SUPFAM" id="SSF158472">
    <property type="entry name" value="HAMP domain-like"/>
    <property type="match status" value="1"/>
</dbReference>
<keyword evidence="8 12" id="KW-1133">Transmembrane helix</keyword>
<dbReference type="CDD" id="cd00075">
    <property type="entry name" value="HATPase"/>
    <property type="match status" value="1"/>
</dbReference>
<proteinExistence type="predicted"/>
<keyword evidence="4" id="KW-0597">Phosphoprotein</keyword>
<dbReference type="Gene3D" id="1.10.287.130">
    <property type="match status" value="1"/>
</dbReference>
<evidence type="ECO:0000256" key="6">
    <source>
        <dbReference type="ARBA" id="ARBA00022692"/>
    </source>
</evidence>
<dbReference type="InterPro" id="IPR003594">
    <property type="entry name" value="HATPase_dom"/>
</dbReference>
<evidence type="ECO:0000256" key="2">
    <source>
        <dbReference type="ARBA" id="ARBA00004236"/>
    </source>
</evidence>
<gene>
    <name evidence="15" type="ORF">KG103_17220</name>
</gene>
<evidence type="ECO:0000259" key="13">
    <source>
        <dbReference type="PROSITE" id="PS50109"/>
    </source>
</evidence>
<dbReference type="InterPro" id="IPR003661">
    <property type="entry name" value="HisK_dim/P_dom"/>
</dbReference>
<dbReference type="PROSITE" id="PS50885">
    <property type="entry name" value="HAMP"/>
    <property type="match status" value="1"/>
</dbReference>
<dbReference type="CDD" id="cd06225">
    <property type="entry name" value="HAMP"/>
    <property type="match status" value="1"/>
</dbReference>
<dbReference type="PRINTS" id="PR00344">
    <property type="entry name" value="BCTRLSENSOR"/>
</dbReference>
<dbReference type="Pfam" id="PF02518">
    <property type="entry name" value="HATPase_c"/>
    <property type="match status" value="1"/>
</dbReference>
<evidence type="ECO:0000256" key="3">
    <source>
        <dbReference type="ARBA" id="ARBA00012438"/>
    </source>
</evidence>
<evidence type="ECO:0000256" key="12">
    <source>
        <dbReference type="SAM" id="Phobius"/>
    </source>
</evidence>
<comment type="subcellular location">
    <subcellularLocation>
        <location evidence="2">Cell membrane</location>
    </subcellularLocation>
</comment>
<protein>
    <recommendedName>
        <fullName evidence="3">histidine kinase</fullName>
        <ecNumber evidence="3">2.7.13.3</ecNumber>
    </recommendedName>
</protein>
<keyword evidence="9" id="KW-0902">Two-component regulatory system</keyword>
<feature type="transmembrane region" description="Helical" evidence="12">
    <location>
        <begin position="48"/>
        <end position="68"/>
    </location>
</feature>
<dbReference type="InterPro" id="IPR050428">
    <property type="entry name" value="TCS_sensor_his_kinase"/>
</dbReference>
<evidence type="ECO:0000256" key="9">
    <source>
        <dbReference type="ARBA" id="ARBA00023012"/>
    </source>
</evidence>
<dbReference type="SUPFAM" id="SSF47384">
    <property type="entry name" value="Homodimeric domain of signal transducing histidine kinase"/>
    <property type="match status" value="1"/>
</dbReference>
<dbReference type="InterPro" id="IPR003660">
    <property type="entry name" value="HAMP_dom"/>
</dbReference>
<evidence type="ECO:0000256" key="8">
    <source>
        <dbReference type="ARBA" id="ARBA00022989"/>
    </source>
</evidence>
<dbReference type="Pfam" id="PF00672">
    <property type="entry name" value="HAMP"/>
    <property type="match status" value="1"/>
</dbReference>
<evidence type="ECO:0000313" key="16">
    <source>
        <dbReference type="Proteomes" id="UP000677804"/>
    </source>
</evidence>
<evidence type="ECO:0000256" key="10">
    <source>
        <dbReference type="ARBA" id="ARBA00023136"/>
    </source>
</evidence>
<dbReference type="SMART" id="SM00388">
    <property type="entry name" value="HisKA"/>
    <property type="match status" value="1"/>
</dbReference>
<keyword evidence="7 15" id="KW-0418">Kinase</keyword>
<feature type="domain" description="Histidine kinase" evidence="13">
    <location>
        <begin position="140"/>
        <end position="356"/>
    </location>
</feature>
<keyword evidence="16" id="KW-1185">Reference proteome</keyword>
<name>A0ABX8D3U0_9CELL</name>
<dbReference type="EC" id="2.7.13.3" evidence="3"/>
<evidence type="ECO:0000259" key="14">
    <source>
        <dbReference type="PROSITE" id="PS50885"/>
    </source>
</evidence>
<dbReference type="InterPro" id="IPR036890">
    <property type="entry name" value="HATPase_C_sf"/>
</dbReference>
<dbReference type="SMART" id="SM00387">
    <property type="entry name" value="HATPase_c"/>
    <property type="match status" value="1"/>
</dbReference>
<evidence type="ECO:0000256" key="5">
    <source>
        <dbReference type="ARBA" id="ARBA00022679"/>
    </source>
</evidence>
<evidence type="ECO:0000313" key="15">
    <source>
        <dbReference type="EMBL" id="QVI62130.1"/>
    </source>
</evidence>
<dbReference type="EMBL" id="CP074405">
    <property type="protein sequence ID" value="QVI62130.1"/>
    <property type="molecule type" value="Genomic_DNA"/>
</dbReference>
<keyword evidence="5" id="KW-0808">Transferase</keyword>
<feature type="region of interest" description="Disordered" evidence="11">
    <location>
        <begin position="353"/>
        <end position="373"/>
    </location>
</feature>
<sequence>MRSLRARLTVLVTSLLAVGLLAALGGTLAAVNDWGGDAGSLPQMQQRVRAAAFTSAGVALVAGALLSWHGVRRALRPLDDIARTAEEIGDERTDRRVGVPDQPAEVARLAASLDAMIDRLDQALDARARSEQRVRDFVADVAHELRTPVTTIRGYAELFRRGARDDPAELARVLERIESEAVRTGDLVDDMVLLARLDQHRRLERDHVDLTLLAHDAVLDARAADPDRKVVVDETGPVVVVGDEPALRQVLANLLTNVTAHTPPGTCASVRVRAADGWAHLEVADDGPGLTAEQRALVFERFYRADPGRSRADGGSGLGLAIVAAIAHAHGGAVAADTPGGGGRGTVMTVTLPGPGTGPHLHRPPVPSGTSDL</sequence>